<accession>A0A0H4W352</accession>
<keyword evidence="2 4" id="KW-0808">Transferase</keyword>
<evidence type="ECO:0000256" key="1">
    <source>
        <dbReference type="ARBA" id="ARBA00022603"/>
    </source>
</evidence>
<sequence>MDRYRETHETWNKVALLYQAKFMDLDLYNFTYDFTCETISKEKAKLLEIGCGPGNITKYLLSKRPEFQILGIDIAPNMIELAKENNPSASFAILDSRFISSLTTKYDGIICGFCIPYLSQTECVKLISDSYNLLNDNGLLYLSFVEGDPAKSDFQTSSSGDRVYFHFHQLDQLIEDLSRNNFNEIKVFKVEYKKTEKENDIHTILTAKKSSNVGTAPLLTAIK</sequence>
<keyword evidence="1 4" id="KW-0489">Methyltransferase</keyword>
<dbReference type="PANTHER" id="PTHR43861">
    <property type="entry name" value="TRANS-ACONITATE 2-METHYLTRANSFERASE-RELATED"/>
    <property type="match status" value="1"/>
</dbReference>
<protein>
    <submittedName>
        <fullName evidence="4">Methyltransferase type 11</fullName>
    </submittedName>
</protein>
<evidence type="ECO:0000313" key="4">
    <source>
        <dbReference type="EMBL" id="AKQ44876.1"/>
    </source>
</evidence>
<evidence type="ECO:0000259" key="3">
    <source>
        <dbReference type="Pfam" id="PF13649"/>
    </source>
</evidence>
<dbReference type="Proteomes" id="UP000036458">
    <property type="component" value="Chromosome"/>
</dbReference>
<dbReference type="OrthoDB" id="9789123at2"/>
<evidence type="ECO:0000256" key="2">
    <source>
        <dbReference type="ARBA" id="ARBA00022679"/>
    </source>
</evidence>
<reference evidence="4 5" key="1">
    <citation type="submission" date="2015-01" db="EMBL/GenBank/DDBJ databases">
        <title>Rufibacter sp./DG31D/ whole genome sequencing.</title>
        <authorList>
            <person name="Kim M.K."/>
            <person name="Srinivasan S."/>
            <person name="Lee J.-J."/>
        </authorList>
    </citation>
    <scope>NUCLEOTIDE SEQUENCE [LARGE SCALE GENOMIC DNA]</scope>
    <source>
        <strain evidence="4 5">DG31D</strain>
    </source>
</reference>
<dbReference type="PATRIC" id="fig|1379910.4.peg.724"/>
<dbReference type="InterPro" id="IPR029063">
    <property type="entry name" value="SAM-dependent_MTases_sf"/>
</dbReference>
<dbReference type="CDD" id="cd02440">
    <property type="entry name" value="AdoMet_MTases"/>
    <property type="match status" value="1"/>
</dbReference>
<dbReference type="AlphaFoldDB" id="A0A0H4W352"/>
<organism evidence="4 5">
    <name type="scientific">Rufibacter radiotolerans</name>
    <dbReference type="NCBI Taxonomy" id="1379910"/>
    <lineage>
        <taxon>Bacteria</taxon>
        <taxon>Pseudomonadati</taxon>
        <taxon>Bacteroidota</taxon>
        <taxon>Cytophagia</taxon>
        <taxon>Cytophagales</taxon>
        <taxon>Hymenobacteraceae</taxon>
        <taxon>Rufibacter</taxon>
    </lineage>
</organism>
<dbReference type="Gene3D" id="3.40.50.150">
    <property type="entry name" value="Vaccinia Virus protein VP39"/>
    <property type="match status" value="1"/>
</dbReference>
<evidence type="ECO:0000313" key="5">
    <source>
        <dbReference type="Proteomes" id="UP000036458"/>
    </source>
</evidence>
<name>A0A0H4W352_9BACT</name>
<dbReference type="EMBL" id="CP010777">
    <property type="protein sequence ID" value="AKQ44876.1"/>
    <property type="molecule type" value="Genomic_DNA"/>
</dbReference>
<dbReference type="Pfam" id="PF13649">
    <property type="entry name" value="Methyltransf_25"/>
    <property type="match status" value="1"/>
</dbReference>
<dbReference type="SUPFAM" id="SSF53335">
    <property type="entry name" value="S-adenosyl-L-methionine-dependent methyltransferases"/>
    <property type="match status" value="1"/>
</dbReference>
<dbReference type="InterPro" id="IPR041698">
    <property type="entry name" value="Methyltransf_25"/>
</dbReference>
<dbReference type="GO" id="GO:0032259">
    <property type="term" value="P:methylation"/>
    <property type="evidence" value="ECO:0007669"/>
    <property type="project" value="UniProtKB-KW"/>
</dbReference>
<dbReference type="GO" id="GO:0008168">
    <property type="term" value="F:methyltransferase activity"/>
    <property type="evidence" value="ECO:0007669"/>
    <property type="project" value="UniProtKB-KW"/>
</dbReference>
<gene>
    <name evidence="4" type="ORF">TH63_03355</name>
</gene>
<dbReference type="KEGG" id="ruf:TH63_03355"/>
<keyword evidence="5" id="KW-1185">Reference proteome</keyword>
<feature type="domain" description="Methyltransferase" evidence="3">
    <location>
        <begin position="47"/>
        <end position="138"/>
    </location>
</feature>
<dbReference type="PANTHER" id="PTHR43861:SF1">
    <property type="entry name" value="TRANS-ACONITATE 2-METHYLTRANSFERASE"/>
    <property type="match status" value="1"/>
</dbReference>
<proteinExistence type="predicted"/>
<dbReference type="STRING" id="1379910.TH63_03355"/>
<dbReference type="RefSeq" id="WP_048919689.1">
    <property type="nucleotide sequence ID" value="NZ_CP010777.1"/>
</dbReference>